<dbReference type="AlphaFoldDB" id="K4AIR0"/>
<dbReference type="EMBL" id="AGNK02006111">
    <property type="status" value="NOT_ANNOTATED_CDS"/>
    <property type="molecule type" value="Genomic_DNA"/>
</dbReference>
<evidence type="ECO:0000313" key="3">
    <source>
        <dbReference type="EnsemblPlants" id="KQK92350"/>
    </source>
</evidence>
<organism evidence="3 4">
    <name type="scientific">Setaria italica</name>
    <name type="common">Foxtail millet</name>
    <name type="synonym">Panicum italicum</name>
    <dbReference type="NCBI Taxonomy" id="4555"/>
    <lineage>
        <taxon>Eukaryota</taxon>
        <taxon>Viridiplantae</taxon>
        <taxon>Streptophyta</taxon>
        <taxon>Embryophyta</taxon>
        <taxon>Tracheophyta</taxon>
        <taxon>Spermatophyta</taxon>
        <taxon>Magnoliopsida</taxon>
        <taxon>Liliopsida</taxon>
        <taxon>Poales</taxon>
        <taxon>Poaceae</taxon>
        <taxon>PACMAD clade</taxon>
        <taxon>Panicoideae</taxon>
        <taxon>Panicodae</taxon>
        <taxon>Paniceae</taxon>
        <taxon>Cenchrinae</taxon>
        <taxon>Setaria</taxon>
    </lineage>
</organism>
<name>K4AIR0_SETIT</name>
<feature type="region of interest" description="Disordered" evidence="1">
    <location>
        <begin position="1"/>
        <end position="20"/>
    </location>
</feature>
<protein>
    <recommendedName>
        <fullName evidence="2">DUF1618 domain-containing protein</fullName>
    </recommendedName>
</protein>
<dbReference type="OMA" id="CCRPAHF"/>
<dbReference type="EnsemblPlants" id="KQK92350">
    <property type="protein sequence ID" value="KQK92350"/>
    <property type="gene ID" value="SETIT_038772mg"/>
</dbReference>
<dbReference type="HOGENOM" id="CLU_008956_5_3_1"/>
<evidence type="ECO:0000313" key="4">
    <source>
        <dbReference type="Proteomes" id="UP000004995"/>
    </source>
</evidence>
<dbReference type="Proteomes" id="UP000004995">
    <property type="component" value="Unassembled WGS sequence"/>
</dbReference>
<evidence type="ECO:0000256" key="1">
    <source>
        <dbReference type="SAM" id="MobiDB-lite"/>
    </source>
</evidence>
<reference evidence="4" key="1">
    <citation type="journal article" date="2012" name="Nat. Biotechnol.">
        <title>Reference genome sequence of the model plant Setaria.</title>
        <authorList>
            <person name="Bennetzen J.L."/>
            <person name="Schmutz J."/>
            <person name="Wang H."/>
            <person name="Percifield R."/>
            <person name="Hawkins J."/>
            <person name="Pontaroli A.C."/>
            <person name="Estep M."/>
            <person name="Feng L."/>
            <person name="Vaughn J.N."/>
            <person name="Grimwood J."/>
            <person name="Jenkins J."/>
            <person name="Barry K."/>
            <person name="Lindquist E."/>
            <person name="Hellsten U."/>
            <person name="Deshpande S."/>
            <person name="Wang X."/>
            <person name="Wu X."/>
            <person name="Mitros T."/>
            <person name="Triplett J."/>
            <person name="Yang X."/>
            <person name="Ye C.Y."/>
            <person name="Mauro-Herrera M."/>
            <person name="Wang L."/>
            <person name="Li P."/>
            <person name="Sharma M."/>
            <person name="Sharma R."/>
            <person name="Ronald P.C."/>
            <person name="Panaud O."/>
            <person name="Kellogg E.A."/>
            <person name="Brutnell T.P."/>
            <person name="Doust A.N."/>
            <person name="Tuskan G.A."/>
            <person name="Rokhsar D."/>
            <person name="Devos K.M."/>
        </authorList>
    </citation>
    <scope>NUCLEOTIDE SEQUENCE [LARGE SCALE GENOMIC DNA]</scope>
    <source>
        <strain evidence="4">cv. Yugu1</strain>
    </source>
</reference>
<dbReference type="PANTHER" id="PTHR33074">
    <property type="entry name" value="EXPRESSED PROTEIN-RELATED"/>
    <property type="match status" value="1"/>
</dbReference>
<dbReference type="eggNOG" id="ENOG502R6AR">
    <property type="taxonomic scope" value="Eukaryota"/>
</dbReference>
<accession>K4AIR0</accession>
<dbReference type="InParanoid" id="K4AIR0"/>
<dbReference type="Gramene" id="KQK92350">
    <property type="protein sequence ID" value="KQK92350"/>
    <property type="gene ID" value="SETIT_038772mg"/>
</dbReference>
<dbReference type="Pfam" id="PF07762">
    <property type="entry name" value="DUF1618"/>
    <property type="match status" value="1"/>
</dbReference>
<feature type="domain" description="DUF1618" evidence="2">
    <location>
        <begin position="161"/>
        <end position="332"/>
    </location>
</feature>
<evidence type="ECO:0000259" key="2">
    <source>
        <dbReference type="Pfam" id="PF07762"/>
    </source>
</evidence>
<proteinExistence type="predicted"/>
<reference evidence="3" key="2">
    <citation type="submission" date="2018-08" db="UniProtKB">
        <authorList>
            <consortium name="EnsemblPlants"/>
        </authorList>
    </citation>
    <scope>IDENTIFICATION</scope>
    <source>
        <strain evidence="3">Yugu1</strain>
    </source>
</reference>
<sequence>MAPGSIDSVDSPRAASNSRRLAPILLDRQQAHFTDSRNETTATARSKGGHTMAVSFWLADPPDVSFSGESPSLEWVPVPADGNYGSLGTVKKFGIVPRDHRDHYLLAALCDTHHGSSDYLLQIYSSETKAWNTRTLLNPCPGLQKIIPEKVIMLREGLLGWVDFSRGLVACDLRHDPPGVHFILLPEPLPENRDKLKGSVPGVAARSLRDLACVDGVLKFIEMEHHVTEKPGDPSDKDFLYDSDLIMSLKRKDRDENPKPRDGWRAVTWTRTFSSNGWSKECTVGVADILVDESTNVPSLSVHRGETVGKLTFRDLYSAFPTLSMDGDDVLYLKSVAAPNDRNGWVVAIDLRNKTVKPLGAYSFEGHDPTKQAFSY</sequence>
<dbReference type="PANTHER" id="PTHR33074:SF83">
    <property type="entry name" value="EXPRESSED PROTEIN"/>
    <property type="match status" value="1"/>
</dbReference>
<dbReference type="InterPro" id="IPR011676">
    <property type="entry name" value="DUF1618"/>
</dbReference>
<keyword evidence="4" id="KW-1185">Reference proteome</keyword>